<gene>
    <name evidence="1" type="ORF">C450_19556</name>
</gene>
<accession>M0MUR9</accession>
<dbReference type="Proteomes" id="UP000011625">
    <property type="component" value="Unassembled WGS sequence"/>
</dbReference>
<dbReference type="AlphaFoldDB" id="M0MUR9"/>
<organism evidence="1 2">
    <name type="scientific">Halococcus salifodinae DSM 8989</name>
    <dbReference type="NCBI Taxonomy" id="1227456"/>
    <lineage>
        <taxon>Archaea</taxon>
        <taxon>Methanobacteriati</taxon>
        <taxon>Methanobacteriota</taxon>
        <taxon>Stenosarchaea group</taxon>
        <taxon>Halobacteria</taxon>
        <taxon>Halobacteriales</taxon>
        <taxon>Halococcaceae</taxon>
        <taxon>Halococcus</taxon>
    </lineage>
</organism>
<protein>
    <submittedName>
        <fullName evidence="1">Uncharacterized protein</fullName>
    </submittedName>
</protein>
<evidence type="ECO:0000313" key="1">
    <source>
        <dbReference type="EMBL" id="EMA48504.1"/>
    </source>
</evidence>
<sequence>MNKNRGTDDDSVTAVDARSVPVTVVFDDIDNDALIPVSRSELFASVVEYRIWLNLKSGSLIRIDIESVLRIGLIIIVILVSDEFKENILKSMNCPLERLRMKPLGGVDHLSSSAFDCVDT</sequence>
<keyword evidence="2" id="KW-1185">Reference proteome</keyword>
<reference evidence="1 2" key="1">
    <citation type="journal article" date="2014" name="PLoS Genet.">
        <title>Phylogenetically driven sequencing of extremely halophilic archaea reveals strategies for static and dynamic osmo-response.</title>
        <authorList>
            <person name="Becker E.A."/>
            <person name="Seitzer P.M."/>
            <person name="Tritt A."/>
            <person name="Larsen D."/>
            <person name="Krusor M."/>
            <person name="Yao A.I."/>
            <person name="Wu D."/>
            <person name="Madern D."/>
            <person name="Eisen J.A."/>
            <person name="Darling A.E."/>
            <person name="Facciotti M.T."/>
        </authorList>
    </citation>
    <scope>NUCLEOTIDE SEQUENCE [LARGE SCALE GENOMIC DNA]</scope>
    <source>
        <strain evidence="1 2">DSM 8989</strain>
    </source>
</reference>
<evidence type="ECO:0000313" key="2">
    <source>
        <dbReference type="Proteomes" id="UP000011625"/>
    </source>
</evidence>
<proteinExistence type="predicted"/>
<comment type="caution">
    <text evidence="1">The sequence shown here is derived from an EMBL/GenBank/DDBJ whole genome shotgun (WGS) entry which is preliminary data.</text>
</comment>
<dbReference type="EMBL" id="AOME01000089">
    <property type="protein sequence ID" value="EMA48504.1"/>
    <property type="molecule type" value="Genomic_DNA"/>
</dbReference>
<name>M0MUR9_9EURY</name>